<organism evidence="1 2">
    <name type="scientific">Gigaspora margarita</name>
    <dbReference type="NCBI Taxonomy" id="4874"/>
    <lineage>
        <taxon>Eukaryota</taxon>
        <taxon>Fungi</taxon>
        <taxon>Fungi incertae sedis</taxon>
        <taxon>Mucoromycota</taxon>
        <taxon>Glomeromycotina</taxon>
        <taxon>Glomeromycetes</taxon>
        <taxon>Diversisporales</taxon>
        <taxon>Gigasporaceae</taxon>
        <taxon>Gigaspora</taxon>
    </lineage>
</organism>
<name>A0ABN7VAV0_GIGMA</name>
<sequence>MLSPTADMAMLGNVKDGQVEEVKTYVKTVVANNSYDKLRKALKSECSNLKTGSND</sequence>
<reference evidence="1 2" key="1">
    <citation type="submission" date="2021-06" db="EMBL/GenBank/DDBJ databases">
        <authorList>
            <person name="Kallberg Y."/>
            <person name="Tangrot J."/>
            <person name="Rosling A."/>
        </authorList>
    </citation>
    <scope>NUCLEOTIDE SEQUENCE [LARGE SCALE GENOMIC DNA]</scope>
    <source>
        <strain evidence="1 2">120-4 pot B 10/14</strain>
    </source>
</reference>
<protein>
    <submittedName>
        <fullName evidence="1">23678_t:CDS:1</fullName>
    </submittedName>
</protein>
<evidence type="ECO:0000313" key="1">
    <source>
        <dbReference type="EMBL" id="CAG8744529.1"/>
    </source>
</evidence>
<dbReference type="EMBL" id="CAJVQB010011005">
    <property type="protein sequence ID" value="CAG8744529.1"/>
    <property type="molecule type" value="Genomic_DNA"/>
</dbReference>
<dbReference type="Proteomes" id="UP000789901">
    <property type="component" value="Unassembled WGS sequence"/>
</dbReference>
<accession>A0ABN7VAV0</accession>
<evidence type="ECO:0000313" key="2">
    <source>
        <dbReference type="Proteomes" id="UP000789901"/>
    </source>
</evidence>
<gene>
    <name evidence="1" type="ORF">GMARGA_LOCUS15725</name>
</gene>
<comment type="caution">
    <text evidence="1">The sequence shown here is derived from an EMBL/GenBank/DDBJ whole genome shotgun (WGS) entry which is preliminary data.</text>
</comment>
<keyword evidence="2" id="KW-1185">Reference proteome</keyword>
<proteinExistence type="predicted"/>